<dbReference type="InterPro" id="IPR055372">
    <property type="entry name" value="CBM96"/>
</dbReference>
<name>A0ABS2ZEU3_9BACL</name>
<dbReference type="Pfam" id="PF02638">
    <property type="entry name" value="GHL10"/>
    <property type="match status" value="1"/>
</dbReference>
<feature type="domain" description="Glycosyl hydrolase-like 10" evidence="5">
    <location>
        <begin position="225"/>
        <end position="512"/>
    </location>
</feature>
<dbReference type="Proteomes" id="UP001319060">
    <property type="component" value="Unassembled WGS sequence"/>
</dbReference>
<evidence type="ECO:0000256" key="2">
    <source>
        <dbReference type="ARBA" id="ARBA00022525"/>
    </source>
</evidence>
<feature type="domain" description="Carbohydrate-binding module family 96" evidence="6">
    <location>
        <begin position="39"/>
        <end position="200"/>
    </location>
</feature>
<gene>
    <name evidence="7" type="ORF">JYA64_15460</name>
</gene>
<comment type="subcellular location">
    <subcellularLocation>
        <location evidence="1">Secreted</location>
    </subcellularLocation>
</comment>
<evidence type="ECO:0000256" key="3">
    <source>
        <dbReference type="ARBA" id="ARBA00022729"/>
    </source>
</evidence>
<feature type="signal peptide" evidence="4">
    <location>
        <begin position="1"/>
        <end position="20"/>
    </location>
</feature>
<reference evidence="7 8" key="1">
    <citation type="submission" date="2021-01" db="EMBL/GenBank/DDBJ databases">
        <title>Genome Sequencing of Type Strains.</title>
        <authorList>
            <person name="Lemaire J.F."/>
            <person name="Inderbitzin P."/>
            <person name="Collins S.B."/>
            <person name="Wespe N."/>
            <person name="Knight-Connoni V."/>
        </authorList>
    </citation>
    <scope>NUCLEOTIDE SEQUENCE [LARGE SCALE GENOMIC DNA]</scope>
    <source>
        <strain evidence="7 8">DSM 14730</strain>
    </source>
</reference>
<evidence type="ECO:0000256" key="4">
    <source>
        <dbReference type="SAM" id="SignalP"/>
    </source>
</evidence>
<dbReference type="InterPro" id="IPR017853">
    <property type="entry name" value="GH"/>
</dbReference>
<dbReference type="RefSeq" id="WP_188401008.1">
    <property type="nucleotide sequence ID" value="NZ_BMCE01000001.1"/>
</dbReference>
<dbReference type="NCBIfam" id="NF033679">
    <property type="entry name" value="DNRLRE_dom"/>
    <property type="match status" value="1"/>
</dbReference>
<dbReference type="InterPro" id="IPR003790">
    <property type="entry name" value="GHL10"/>
</dbReference>
<keyword evidence="3 4" id="KW-0732">Signal</keyword>
<proteinExistence type="predicted"/>
<evidence type="ECO:0000313" key="8">
    <source>
        <dbReference type="Proteomes" id="UP001319060"/>
    </source>
</evidence>
<comment type="caution">
    <text evidence="7">The sequence shown here is derived from an EMBL/GenBank/DDBJ whole genome shotgun (WGS) entry which is preliminary data.</text>
</comment>
<dbReference type="Gene3D" id="2.60.120.970">
    <property type="match status" value="1"/>
</dbReference>
<feature type="chain" id="PRO_5045836244" evidence="4">
    <location>
        <begin position="21"/>
        <end position="664"/>
    </location>
</feature>
<evidence type="ECO:0000313" key="7">
    <source>
        <dbReference type="EMBL" id="MBN3546704.1"/>
    </source>
</evidence>
<dbReference type="PANTHER" id="PTHR43405">
    <property type="entry name" value="GLYCOSYL HYDROLASE DIGH"/>
    <property type="match status" value="1"/>
</dbReference>
<dbReference type="PANTHER" id="PTHR43405:SF1">
    <property type="entry name" value="GLYCOSYL HYDROLASE DIGH"/>
    <property type="match status" value="1"/>
</dbReference>
<evidence type="ECO:0000256" key="1">
    <source>
        <dbReference type="ARBA" id="ARBA00004613"/>
    </source>
</evidence>
<organism evidence="7 8">
    <name type="scientific">Fictibacillus barbaricus</name>
    <dbReference type="NCBI Taxonomy" id="182136"/>
    <lineage>
        <taxon>Bacteria</taxon>
        <taxon>Bacillati</taxon>
        <taxon>Bacillota</taxon>
        <taxon>Bacilli</taxon>
        <taxon>Bacillales</taxon>
        <taxon>Fictibacillaceae</taxon>
        <taxon>Fictibacillus</taxon>
    </lineage>
</organism>
<dbReference type="Gene3D" id="3.20.20.80">
    <property type="entry name" value="Glycosidases"/>
    <property type="match status" value="1"/>
</dbReference>
<accession>A0ABS2ZEU3</accession>
<dbReference type="Pfam" id="PF24517">
    <property type="entry name" value="CBM96"/>
    <property type="match status" value="1"/>
</dbReference>
<keyword evidence="2" id="KW-0964">Secreted</keyword>
<evidence type="ECO:0000259" key="6">
    <source>
        <dbReference type="Pfam" id="PF24517"/>
    </source>
</evidence>
<sequence>MKKTVFFVFLSALLCFTSLLDNTTQKQVVKASSTLTWTSTSADLEDTYISSQYPTTNYANSQYLVVGKHQTFSTTRSYMKFNLPSLPQGAVVQSAKISLYQYYNTSNSTTVDVRPVTSTWIATDVNWNTKPVVGGSISNQTVSQPGWYDFYITNLASSWYTGTANNGISIQFRDETHANKIFYSNNHSTYTTQKPKLTISYTIPEAPQTEYRAFWVDMFHDGAKTPQQVDQLIKDVEASNANTIFLQVRRRGDAFYLNSLEPKTEDPYLASGYDPLADLIQKAHAANIQVHAWFAMMPIWNKTTPPKDPNHIFNAHGMTQPSENNWLSKTYTGSYQYGSEYVIDPGHPDAVDFIRDVIMHVVKNYDIDGVQMDLVRYMGEEWGYNDISVQRYNAVYNKTGLPSPTDSIWKQWRRDQVTNMVRKIYTSVQSMKPNVTVSAATIAWGDGPKTLDDWNQSSTMNSALQDWRSWLAEGSIDLAVPMNYFREYDLNQKLYYENWVEWQKNNQGKRMTLSGVGNYLNSISESLTQIKKAQSPSSLGKTLRGVSLYSYAVTNKDNVGNSEFYSALSNTSVYSLDAVFPSKVNTPELPWKVTPTKGHLSGKTNGADHELITITGPETKELYTDGSGDFFGIDLTPGTYVVQLNGVSYNVTIQAGKVSSITLN</sequence>
<dbReference type="EMBL" id="JAFHKS010000044">
    <property type="protein sequence ID" value="MBN3546704.1"/>
    <property type="molecule type" value="Genomic_DNA"/>
</dbReference>
<keyword evidence="8" id="KW-1185">Reference proteome</keyword>
<dbReference type="InterPro" id="IPR052177">
    <property type="entry name" value="Divisome_Glycosyl_Hydrolase"/>
</dbReference>
<dbReference type="SUPFAM" id="SSF51445">
    <property type="entry name" value="(Trans)glycosidases"/>
    <property type="match status" value="1"/>
</dbReference>
<protein>
    <submittedName>
        <fullName evidence="7">Family 10 glycosylhydrolase</fullName>
    </submittedName>
</protein>
<evidence type="ECO:0000259" key="5">
    <source>
        <dbReference type="Pfam" id="PF02638"/>
    </source>
</evidence>